<dbReference type="PANTHER" id="PTHR43098:SF5">
    <property type="entry name" value="DUAL-FUNCTIONAL MONOOXYGENASE_METHYLTRANSFERASE PSOF"/>
    <property type="match status" value="1"/>
</dbReference>
<organism evidence="5 6">
    <name type="scientific">Penicillium cosmopolitanum</name>
    <dbReference type="NCBI Taxonomy" id="1131564"/>
    <lineage>
        <taxon>Eukaryota</taxon>
        <taxon>Fungi</taxon>
        <taxon>Dikarya</taxon>
        <taxon>Ascomycota</taxon>
        <taxon>Pezizomycotina</taxon>
        <taxon>Eurotiomycetes</taxon>
        <taxon>Eurotiomycetidae</taxon>
        <taxon>Eurotiales</taxon>
        <taxon>Aspergillaceae</taxon>
        <taxon>Penicillium</taxon>
    </lineage>
</organism>
<keyword evidence="1" id="KW-0285">Flavoprotein</keyword>
<sequence>MATSHEEYDVLLIGAGMSGLCALHHIRKRFPNWRIKVLEAASDVGGTWFWNCYPGARFDSESVSYAFSFDESILNGWHWKETFSAQPDTLEYLQFVADRLDLRRDIQFNTRVVSARWEDDRRQWRFTDDTGRSYTTRFYVSCLGFLSNPTLPAIPGIESFQGRGFHTSQWPKDLRQDAFAGQRIGVLGTGATGIQTITALSKVPNIKSLKVFQRTANWSAPLHNRDIPKEEMADIRRKWPEIFQTCADTPTCFMHKADPRKSSDVTSEERRELWERIYATPGMAKWLGAFSDTYTDRTANQLYSNFMAEKIRSRVDDPDIAESLIPKDHGFGLRRVPLESGYFEAYNQPNVHLVDLKKSPIDEVTTNGIRLRDGTEHELDILVYATGFNAITGAFANIDWIGKHGIPLMGISDSKKGPGEEAVWVDYRPRTYLGLTVPKFPNMFMVLGPHQPFGNAPRSIEHAVQVIVEILATCEAKGYTYVEPKEEAVDAWTEHVADCSEGALLNEVDSWMTGVNKNVTGKTVRNVARYAGSAIEFRRRCELSRAAGWDGLNFAGGVSMSKL</sequence>
<dbReference type="GO" id="GO:0004499">
    <property type="term" value="F:N,N-dimethylaniline monooxygenase activity"/>
    <property type="evidence" value="ECO:0007669"/>
    <property type="project" value="InterPro"/>
</dbReference>
<dbReference type="AlphaFoldDB" id="A0A9W9VZZ9"/>
<dbReference type="Gene3D" id="3.50.50.60">
    <property type="entry name" value="FAD/NAD(P)-binding domain"/>
    <property type="match status" value="2"/>
</dbReference>
<dbReference type="InterPro" id="IPR050775">
    <property type="entry name" value="FAD-binding_Monooxygenases"/>
</dbReference>
<dbReference type="EMBL" id="JAPZBU010000008">
    <property type="protein sequence ID" value="KAJ5392503.1"/>
    <property type="molecule type" value="Genomic_DNA"/>
</dbReference>
<dbReference type="PANTHER" id="PTHR43098">
    <property type="entry name" value="L-ORNITHINE N(5)-MONOOXYGENASE-RELATED"/>
    <property type="match status" value="1"/>
</dbReference>
<keyword evidence="2" id="KW-0274">FAD</keyword>
<dbReference type="Proteomes" id="UP001147747">
    <property type="component" value="Unassembled WGS sequence"/>
</dbReference>
<evidence type="ECO:0000256" key="3">
    <source>
        <dbReference type="ARBA" id="ARBA00022857"/>
    </source>
</evidence>
<evidence type="ECO:0008006" key="7">
    <source>
        <dbReference type="Google" id="ProtNLM"/>
    </source>
</evidence>
<keyword evidence="6" id="KW-1185">Reference proteome</keyword>
<dbReference type="RefSeq" id="XP_056488181.1">
    <property type="nucleotide sequence ID" value="XM_056632630.1"/>
</dbReference>
<reference evidence="5" key="1">
    <citation type="submission" date="2022-12" db="EMBL/GenBank/DDBJ databases">
        <authorList>
            <person name="Petersen C."/>
        </authorList>
    </citation>
    <scope>NUCLEOTIDE SEQUENCE</scope>
    <source>
        <strain evidence="5">IBT 29677</strain>
    </source>
</reference>
<dbReference type="SUPFAM" id="SSF51905">
    <property type="entry name" value="FAD/NAD(P)-binding domain"/>
    <property type="match status" value="3"/>
</dbReference>
<comment type="caution">
    <text evidence="5">The sequence shown here is derived from an EMBL/GenBank/DDBJ whole genome shotgun (WGS) entry which is preliminary data.</text>
</comment>
<dbReference type="GO" id="GO:0050660">
    <property type="term" value="F:flavin adenine dinucleotide binding"/>
    <property type="evidence" value="ECO:0007669"/>
    <property type="project" value="InterPro"/>
</dbReference>
<evidence type="ECO:0000313" key="6">
    <source>
        <dbReference type="Proteomes" id="UP001147747"/>
    </source>
</evidence>
<keyword evidence="4" id="KW-0560">Oxidoreductase</keyword>
<protein>
    <recommendedName>
        <fullName evidence="7">FAD/NAD(P)-binding domain-containing protein</fullName>
    </recommendedName>
</protein>
<dbReference type="GeneID" id="81371610"/>
<accession>A0A9W9VZZ9</accession>
<dbReference type="GO" id="GO:0050661">
    <property type="term" value="F:NADP binding"/>
    <property type="evidence" value="ECO:0007669"/>
    <property type="project" value="InterPro"/>
</dbReference>
<evidence type="ECO:0000256" key="4">
    <source>
        <dbReference type="ARBA" id="ARBA00023002"/>
    </source>
</evidence>
<reference evidence="5" key="2">
    <citation type="journal article" date="2023" name="IMA Fungus">
        <title>Comparative genomic study of the Penicillium genus elucidates a diverse pangenome and 15 lateral gene transfer events.</title>
        <authorList>
            <person name="Petersen C."/>
            <person name="Sorensen T."/>
            <person name="Nielsen M.R."/>
            <person name="Sondergaard T.E."/>
            <person name="Sorensen J.L."/>
            <person name="Fitzpatrick D.A."/>
            <person name="Frisvad J.C."/>
            <person name="Nielsen K.L."/>
        </authorList>
    </citation>
    <scope>NUCLEOTIDE SEQUENCE</scope>
    <source>
        <strain evidence="5">IBT 29677</strain>
    </source>
</reference>
<proteinExistence type="predicted"/>
<evidence type="ECO:0000256" key="2">
    <source>
        <dbReference type="ARBA" id="ARBA00022827"/>
    </source>
</evidence>
<dbReference type="InterPro" id="IPR020946">
    <property type="entry name" value="Flavin_mOase-like"/>
</dbReference>
<name>A0A9W9VZZ9_9EURO</name>
<evidence type="ECO:0000313" key="5">
    <source>
        <dbReference type="EMBL" id="KAJ5392503.1"/>
    </source>
</evidence>
<evidence type="ECO:0000256" key="1">
    <source>
        <dbReference type="ARBA" id="ARBA00022630"/>
    </source>
</evidence>
<dbReference type="OrthoDB" id="66881at2759"/>
<dbReference type="Pfam" id="PF00743">
    <property type="entry name" value="FMO-like"/>
    <property type="match status" value="1"/>
</dbReference>
<gene>
    <name evidence="5" type="ORF">N7509_007993</name>
</gene>
<keyword evidence="3" id="KW-0521">NADP</keyword>
<dbReference type="InterPro" id="IPR036188">
    <property type="entry name" value="FAD/NAD-bd_sf"/>
</dbReference>